<name>A0A8S0TG75_OLEEU</name>
<sequence length="62" mass="7372">ELTPRSITDIDALYDAFLNNRGEKKDLLYYHNEFGNLEEENGDLLSDFNKRFNRMYNKIPAE</sequence>
<feature type="non-terminal residue" evidence="1">
    <location>
        <position position="1"/>
    </location>
</feature>
<accession>A0A8S0TG75</accession>
<keyword evidence="2" id="KW-1185">Reference proteome</keyword>
<comment type="caution">
    <text evidence="1">The sequence shown here is derived from an EMBL/GenBank/DDBJ whole genome shotgun (WGS) entry which is preliminary data.</text>
</comment>
<evidence type="ECO:0000313" key="2">
    <source>
        <dbReference type="Proteomes" id="UP000594638"/>
    </source>
</evidence>
<dbReference type="EMBL" id="CACTIH010006187">
    <property type="protein sequence ID" value="CAA3004355.1"/>
    <property type="molecule type" value="Genomic_DNA"/>
</dbReference>
<dbReference type="Gramene" id="OE9A047233T1">
    <property type="protein sequence ID" value="OE9A047233C1"/>
    <property type="gene ID" value="OE9A047233"/>
</dbReference>
<reference evidence="1 2" key="1">
    <citation type="submission" date="2019-12" db="EMBL/GenBank/DDBJ databases">
        <authorList>
            <person name="Alioto T."/>
            <person name="Alioto T."/>
            <person name="Gomez Garrido J."/>
        </authorList>
    </citation>
    <scope>NUCLEOTIDE SEQUENCE [LARGE SCALE GENOMIC DNA]</scope>
</reference>
<feature type="non-terminal residue" evidence="1">
    <location>
        <position position="62"/>
    </location>
</feature>
<evidence type="ECO:0000313" key="1">
    <source>
        <dbReference type="EMBL" id="CAA3004355.1"/>
    </source>
</evidence>
<dbReference type="Proteomes" id="UP000594638">
    <property type="component" value="Unassembled WGS sequence"/>
</dbReference>
<protein>
    <submittedName>
        <fullName evidence="1">Uncharacterized protein</fullName>
    </submittedName>
</protein>
<gene>
    <name evidence="1" type="ORF">OLEA9_A047233</name>
</gene>
<proteinExistence type="predicted"/>
<organism evidence="1 2">
    <name type="scientific">Olea europaea subsp. europaea</name>
    <dbReference type="NCBI Taxonomy" id="158383"/>
    <lineage>
        <taxon>Eukaryota</taxon>
        <taxon>Viridiplantae</taxon>
        <taxon>Streptophyta</taxon>
        <taxon>Embryophyta</taxon>
        <taxon>Tracheophyta</taxon>
        <taxon>Spermatophyta</taxon>
        <taxon>Magnoliopsida</taxon>
        <taxon>eudicotyledons</taxon>
        <taxon>Gunneridae</taxon>
        <taxon>Pentapetalae</taxon>
        <taxon>asterids</taxon>
        <taxon>lamiids</taxon>
        <taxon>Lamiales</taxon>
        <taxon>Oleaceae</taxon>
        <taxon>Oleeae</taxon>
        <taxon>Olea</taxon>
    </lineage>
</organism>
<dbReference type="AlphaFoldDB" id="A0A8S0TG75"/>